<dbReference type="OMA" id="QKHTIFL"/>
<dbReference type="Proteomes" id="UP000030651">
    <property type="component" value="Unassembled WGS sequence"/>
</dbReference>
<sequence>MDVPTDSDYSEDDTRVTNHCIDLRNVPALVTWRDSRGDIQSLADLQVGLVYRTDTQKALVKLHTNTKLKKGPAKPTIFLFIDPHKIRSLEYIDGNGAESDEAEKDQGRYARGHLNTSTHGLKFTLRASPTFVVPAEYPFQFFRAGSQNVWRTWRNFARDISQFTVHFPSKTARVTPLSAFCKIASTPDTLLLLEDTIASLYGGKGGKVVNLNADESDGGAGGVGATCDAASSENDAPPAYVEDVAGSSISAVAPPLCLSPGPGQRKRRRMSNGCGLDEKSTARDETCSTATVLQMILKLQKTVDEGRAAQDAALTKILAKVDTIESRLDRLEAQQRNLLEEVETQVEAQVDPLWDELSARLQSQEDREHDYIRDMIEESFDEKIDEKIPDAVNQYFSTEDDAEILAGGVIGEKIREETRAYLRSQQFTGHFTIVHNE</sequence>
<gene>
    <name evidence="3" type="ORF">PFICI_08484</name>
</gene>
<dbReference type="RefSeq" id="XP_007835256.1">
    <property type="nucleotide sequence ID" value="XM_007837065.1"/>
</dbReference>
<feature type="region of interest" description="Disordered" evidence="2">
    <location>
        <begin position="256"/>
        <end position="280"/>
    </location>
</feature>
<organism evidence="3 4">
    <name type="scientific">Pestalotiopsis fici (strain W106-1 / CGMCC3.15140)</name>
    <dbReference type="NCBI Taxonomy" id="1229662"/>
    <lineage>
        <taxon>Eukaryota</taxon>
        <taxon>Fungi</taxon>
        <taxon>Dikarya</taxon>
        <taxon>Ascomycota</taxon>
        <taxon>Pezizomycotina</taxon>
        <taxon>Sordariomycetes</taxon>
        <taxon>Xylariomycetidae</taxon>
        <taxon>Amphisphaeriales</taxon>
        <taxon>Sporocadaceae</taxon>
        <taxon>Pestalotiopsis</taxon>
    </lineage>
</organism>
<evidence type="ECO:0000256" key="2">
    <source>
        <dbReference type="SAM" id="MobiDB-lite"/>
    </source>
</evidence>
<dbReference type="GeneID" id="19273497"/>
<evidence type="ECO:0000313" key="4">
    <source>
        <dbReference type="Proteomes" id="UP000030651"/>
    </source>
</evidence>
<reference evidence="4" key="1">
    <citation type="journal article" date="2015" name="BMC Genomics">
        <title>Genomic and transcriptomic analysis of the endophytic fungus Pestalotiopsis fici reveals its lifestyle and high potential for synthesis of natural products.</title>
        <authorList>
            <person name="Wang X."/>
            <person name="Zhang X."/>
            <person name="Liu L."/>
            <person name="Xiang M."/>
            <person name="Wang W."/>
            <person name="Sun X."/>
            <person name="Che Y."/>
            <person name="Guo L."/>
            <person name="Liu G."/>
            <person name="Guo L."/>
            <person name="Wang C."/>
            <person name="Yin W.B."/>
            <person name="Stadler M."/>
            <person name="Zhang X."/>
            <person name="Liu X."/>
        </authorList>
    </citation>
    <scope>NUCLEOTIDE SEQUENCE [LARGE SCALE GENOMIC DNA]</scope>
    <source>
        <strain evidence="4">W106-1 / CGMCC3.15140</strain>
    </source>
</reference>
<evidence type="ECO:0000313" key="3">
    <source>
        <dbReference type="EMBL" id="ETS80955.1"/>
    </source>
</evidence>
<dbReference type="EMBL" id="KI912113">
    <property type="protein sequence ID" value="ETS80955.1"/>
    <property type="molecule type" value="Genomic_DNA"/>
</dbReference>
<protein>
    <submittedName>
        <fullName evidence="3">Uncharacterized protein</fullName>
    </submittedName>
</protein>
<evidence type="ECO:0000256" key="1">
    <source>
        <dbReference type="SAM" id="Coils"/>
    </source>
</evidence>
<proteinExistence type="predicted"/>
<name>W3X4G4_PESFW</name>
<dbReference type="HOGENOM" id="CLU_627146_0_0_1"/>
<feature type="coiled-coil region" evidence="1">
    <location>
        <begin position="314"/>
        <end position="348"/>
    </location>
</feature>
<dbReference type="AlphaFoldDB" id="W3X4G4"/>
<keyword evidence="1" id="KW-0175">Coiled coil</keyword>
<accession>W3X4G4</accession>
<dbReference type="InParanoid" id="W3X4G4"/>
<keyword evidence="4" id="KW-1185">Reference proteome</keyword>
<dbReference type="OrthoDB" id="4734870at2759"/>
<dbReference type="KEGG" id="pfy:PFICI_08484"/>
<dbReference type="eggNOG" id="ENOG502R9T1">
    <property type="taxonomic scope" value="Eukaryota"/>
</dbReference>